<reference evidence="2 3" key="1">
    <citation type="submission" date="2021-11" db="EMBL/GenBank/DDBJ databases">
        <authorList>
            <person name="Islam A."/>
            <person name="Islam S."/>
            <person name="Flora M.S."/>
            <person name="Rahman M."/>
            <person name="Ziaur R.M."/>
            <person name="Epstein J.H."/>
            <person name="Hassan M."/>
            <person name="Klassen M."/>
            <person name="Woodard K."/>
            <person name="Webb A."/>
            <person name="Webby R.J."/>
            <person name="El Zowalaty M.E."/>
        </authorList>
    </citation>
    <scope>NUCLEOTIDE SEQUENCE [LARGE SCALE GENOMIC DNA]</scope>
    <source>
        <strain evidence="2">Pbs1</strain>
    </source>
</reference>
<feature type="region of interest" description="Disordered" evidence="1">
    <location>
        <begin position="333"/>
        <end position="363"/>
    </location>
</feature>
<protein>
    <submittedName>
        <fullName evidence="2">Uncharacterized protein</fullName>
    </submittedName>
</protein>
<organism evidence="2 3">
    <name type="scientific">Peronospora belbahrii</name>
    <dbReference type="NCBI Taxonomy" id="622444"/>
    <lineage>
        <taxon>Eukaryota</taxon>
        <taxon>Sar</taxon>
        <taxon>Stramenopiles</taxon>
        <taxon>Oomycota</taxon>
        <taxon>Peronosporomycetes</taxon>
        <taxon>Peronosporales</taxon>
        <taxon>Peronosporaceae</taxon>
        <taxon>Peronospora</taxon>
    </lineage>
</organism>
<dbReference type="Proteomes" id="UP001158986">
    <property type="component" value="Unassembled WGS sequence"/>
</dbReference>
<comment type="caution">
    <text evidence="2">The sequence shown here is derived from an EMBL/GenBank/DDBJ whole genome shotgun (WGS) entry which is preliminary data.</text>
</comment>
<sequence>MYSFANGIYDKASISATTATTTSHATESKKMAGSVVPIQKAFDSGINSDPDDNVHAPVHDQRTMFLQKKCNREHNHDTAATTQETKDKDKPHNSVAPRLLQRSSQIRMDDDEIDGGASKLEGRYSKGNLYETGELPSLSGLQTPLPSYGEAASLFLSVRETTAGSKMNCPCGASDSNKDAALGLPDLQTIPNDLEAFLNESDSDLENTSPSIGAELAKDNEQKTKQRRVDITLIFESGDDHEEADDQDRFASYNISKKNRANWKRQHEKDLRQLNAALNAIKDPFTSSAGAVASTKSSVGTSDVMDAICKAQEDAMRMLPIDLVPEVVYTNSSLSSKSNTHKQRNTRNGYEFRPQARVESKSSWESALCSLSDMLSK</sequence>
<evidence type="ECO:0000313" key="3">
    <source>
        <dbReference type="Proteomes" id="UP001158986"/>
    </source>
</evidence>
<proteinExistence type="predicted"/>
<evidence type="ECO:0000256" key="1">
    <source>
        <dbReference type="SAM" id="MobiDB-lite"/>
    </source>
</evidence>
<accession>A0ABN8D224</accession>
<name>A0ABN8D224_9STRA</name>
<dbReference type="EMBL" id="CAKLCB010000296">
    <property type="protein sequence ID" value="CAH0519405.1"/>
    <property type="molecule type" value="Genomic_DNA"/>
</dbReference>
<keyword evidence="3" id="KW-1185">Reference proteome</keyword>
<evidence type="ECO:0000313" key="2">
    <source>
        <dbReference type="EMBL" id="CAH0519405.1"/>
    </source>
</evidence>
<feature type="region of interest" description="Disordered" evidence="1">
    <location>
        <begin position="70"/>
        <end position="123"/>
    </location>
</feature>
<feature type="region of interest" description="Disordered" evidence="1">
    <location>
        <begin position="203"/>
        <end position="223"/>
    </location>
</feature>
<gene>
    <name evidence="2" type="ORF">PBS001_LOCUS5932</name>
</gene>